<keyword evidence="6" id="KW-1185">Reference proteome</keyword>
<dbReference type="STRING" id="1324314.BVG16_17040"/>
<evidence type="ECO:0000313" key="6">
    <source>
        <dbReference type="Proteomes" id="UP000190188"/>
    </source>
</evidence>
<dbReference type="FunFam" id="3.40.50.300:FF:000011">
    <property type="entry name" value="Putative ABC transporter ATP-binding component"/>
    <property type="match status" value="1"/>
</dbReference>
<reference evidence="5 6" key="1">
    <citation type="submission" date="2017-01" db="EMBL/GenBank/DDBJ databases">
        <title>Genome analysis of Paenibacillus selenitrireducens ES3-24.</title>
        <authorList>
            <person name="Xu D."/>
            <person name="Yao R."/>
            <person name="Zheng S."/>
        </authorList>
    </citation>
    <scope>NUCLEOTIDE SEQUENCE [LARGE SCALE GENOMIC DNA]</scope>
    <source>
        <strain evidence="5 6">ES3-24</strain>
    </source>
</reference>
<accession>A0A1T2XAI5</accession>
<dbReference type="InterPro" id="IPR003593">
    <property type="entry name" value="AAA+_ATPase"/>
</dbReference>
<dbReference type="InterPro" id="IPR017871">
    <property type="entry name" value="ABC_transporter-like_CS"/>
</dbReference>
<dbReference type="Pfam" id="PF00005">
    <property type="entry name" value="ABC_tran"/>
    <property type="match status" value="2"/>
</dbReference>
<dbReference type="PROSITE" id="PS50893">
    <property type="entry name" value="ABC_TRANSPORTER_2"/>
    <property type="match status" value="2"/>
</dbReference>
<evidence type="ECO:0000256" key="2">
    <source>
        <dbReference type="ARBA" id="ARBA00022840"/>
    </source>
</evidence>
<organism evidence="5 6">
    <name type="scientific">Paenibacillus selenitireducens</name>
    <dbReference type="NCBI Taxonomy" id="1324314"/>
    <lineage>
        <taxon>Bacteria</taxon>
        <taxon>Bacillati</taxon>
        <taxon>Bacillota</taxon>
        <taxon>Bacilli</taxon>
        <taxon>Bacillales</taxon>
        <taxon>Paenibacillaceae</taxon>
        <taxon>Paenibacillus</taxon>
    </lineage>
</organism>
<dbReference type="InterPro" id="IPR051309">
    <property type="entry name" value="ABCF_ATPase"/>
</dbReference>
<dbReference type="SUPFAM" id="SSF52540">
    <property type="entry name" value="P-loop containing nucleoside triphosphate hydrolases"/>
    <property type="match status" value="2"/>
</dbReference>
<sequence length="515" mass="58841">MSLLTVQNVTHMYGDQINFQNISFRLLQGEHVGLVGGNGAGKSTLLRLLSGHLLPDAGKLEWMPHVKLGYLQQHLDLQPGTTIMKYLQGAFAHLYDIEARMVQLAEEMSLPDAPLEPLLTRYGDMQSTLDHANFYQIHGKIEEVAAGLGILELGMERDISKLSGGQRTKLLLGKLLLEEPHVLLLDEPTNYLDDVHIQWLTHYLKSYKHAYLVVSHDEHFLNEVTQVIFHLEHQTLVRYTGNYASFLKNYELSKEQLQFAYNKQQQEINKLEKFIDKNRIRKAKQAKSREKALERMERIDRPTRAVQPHFAFDVYRQPANQVIQARHLQIGYTEALFPPIQLQVKRGEKIAIVGYNGIGKSTLLKTLLGYTAPLGGTVHFGEHVQPAYFAQEEFSSAETPLERIHSLRPDMVQKDLRRFLSMFGLTDQHIRQSLRSLSGGEQAKVRLCAMMLTASNVLVLDEPTNHLDVLAKKAFQEALSKYAGTVLLVSHEPAFYQDWVTQIWRVEDWCLSLKK</sequence>
<dbReference type="EMBL" id="MSZX01000006">
    <property type="protein sequence ID" value="OPA76858.1"/>
    <property type="molecule type" value="Genomic_DNA"/>
</dbReference>
<dbReference type="GO" id="GO:0016887">
    <property type="term" value="F:ATP hydrolysis activity"/>
    <property type="evidence" value="ECO:0007669"/>
    <property type="project" value="InterPro"/>
</dbReference>
<keyword evidence="2 5" id="KW-0067">ATP-binding</keyword>
<dbReference type="GO" id="GO:0005524">
    <property type="term" value="F:ATP binding"/>
    <property type="evidence" value="ECO:0007669"/>
    <property type="project" value="UniProtKB-KW"/>
</dbReference>
<dbReference type="Pfam" id="PF12848">
    <property type="entry name" value="ABC_tran_Xtn"/>
    <property type="match status" value="1"/>
</dbReference>
<dbReference type="PANTHER" id="PTHR42855:SF2">
    <property type="entry name" value="DRUG RESISTANCE ABC TRANSPORTER,ATP-BINDING PROTEIN"/>
    <property type="match status" value="1"/>
</dbReference>
<evidence type="ECO:0000313" key="5">
    <source>
        <dbReference type="EMBL" id="OPA76858.1"/>
    </source>
</evidence>
<dbReference type="Gene3D" id="3.40.50.300">
    <property type="entry name" value="P-loop containing nucleotide triphosphate hydrolases"/>
    <property type="match status" value="2"/>
</dbReference>
<dbReference type="PANTHER" id="PTHR42855">
    <property type="entry name" value="ABC TRANSPORTER ATP-BINDING SUBUNIT"/>
    <property type="match status" value="1"/>
</dbReference>
<protein>
    <submittedName>
        <fullName evidence="5">ABC transporter ATP-binding protein</fullName>
    </submittedName>
</protein>
<evidence type="ECO:0000259" key="4">
    <source>
        <dbReference type="PROSITE" id="PS50893"/>
    </source>
</evidence>
<gene>
    <name evidence="5" type="ORF">BVG16_17040</name>
</gene>
<dbReference type="AlphaFoldDB" id="A0A1T2XAI5"/>
<keyword evidence="1" id="KW-0547">Nucleotide-binding</keyword>
<dbReference type="CDD" id="cd03221">
    <property type="entry name" value="ABCF_EF-3"/>
    <property type="match status" value="2"/>
</dbReference>
<dbReference type="OrthoDB" id="9760950at2"/>
<dbReference type="PROSITE" id="PS00211">
    <property type="entry name" value="ABC_TRANSPORTER_1"/>
    <property type="match status" value="2"/>
</dbReference>
<dbReference type="InterPro" id="IPR027417">
    <property type="entry name" value="P-loop_NTPase"/>
</dbReference>
<comment type="caution">
    <text evidence="5">The sequence shown here is derived from an EMBL/GenBank/DDBJ whole genome shotgun (WGS) entry which is preliminary data.</text>
</comment>
<proteinExistence type="predicted"/>
<dbReference type="Proteomes" id="UP000190188">
    <property type="component" value="Unassembled WGS sequence"/>
</dbReference>
<feature type="domain" description="ABC transporter" evidence="4">
    <location>
        <begin position="317"/>
        <end position="514"/>
    </location>
</feature>
<feature type="domain" description="ABC transporter" evidence="4">
    <location>
        <begin position="4"/>
        <end position="259"/>
    </location>
</feature>
<feature type="coiled-coil region" evidence="3">
    <location>
        <begin position="247"/>
        <end position="274"/>
    </location>
</feature>
<evidence type="ECO:0000256" key="1">
    <source>
        <dbReference type="ARBA" id="ARBA00022741"/>
    </source>
</evidence>
<dbReference type="InterPro" id="IPR003439">
    <property type="entry name" value="ABC_transporter-like_ATP-bd"/>
</dbReference>
<dbReference type="RefSeq" id="WP_078499893.1">
    <property type="nucleotide sequence ID" value="NZ_MSZX01000006.1"/>
</dbReference>
<keyword evidence="3" id="KW-0175">Coiled coil</keyword>
<evidence type="ECO:0000256" key="3">
    <source>
        <dbReference type="SAM" id="Coils"/>
    </source>
</evidence>
<dbReference type="InterPro" id="IPR032781">
    <property type="entry name" value="ABC_tran_Xtn"/>
</dbReference>
<name>A0A1T2XAI5_9BACL</name>
<dbReference type="SMART" id="SM00382">
    <property type="entry name" value="AAA"/>
    <property type="match status" value="2"/>
</dbReference>